<protein>
    <recommendedName>
        <fullName evidence="3">Heterokaryon incompatibility domain-containing protein</fullName>
    </recommendedName>
</protein>
<reference evidence="1" key="1">
    <citation type="journal article" date="2020" name="Stud. Mycol.">
        <title>101 Dothideomycetes genomes: a test case for predicting lifestyles and emergence of pathogens.</title>
        <authorList>
            <person name="Haridas S."/>
            <person name="Albert R."/>
            <person name="Binder M."/>
            <person name="Bloem J."/>
            <person name="Labutti K."/>
            <person name="Salamov A."/>
            <person name="Andreopoulos B."/>
            <person name="Baker S."/>
            <person name="Barry K."/>
            <person name="Bills G."/>
            <person name="Bluhm B."/>
            <person name="Cannon C."/>
            <person name="Castanera R."/>
            <person name="Culley D."/>
            <person name="Daum C."/>
            <person name="Ezra D."/>
            <person name="Gonzalez J."/>
            <person name="Henrissat B."/>
            <person name="Kuo A."/>
            <person name="Liang C."/>
            <person name="Lipzen A."/>
            <person name="Lutzoni F."/>
            <person name="Magnuson J."/>
            <person name="Mondo S."/>
            <person name="Nolan M."/>
            <person name="Ohm R."/>
            <person name="Pangilinan J."/>
            <person name="Park H.-J."/>
            <person name="Ramirez L."/>
            <person name="Alfaro M."/>
            <person name="Sun H."/>
            <person name="Tritt A."/>
            <person name="Yoshinaga Y."/>
            <person name="Zwiers L.-H."/>
            <person name="Turgeon B."/>
            <person name="Goodwin S."/>
            <person name="Spatafora J."/>
            <person name="Crous P."/>
            <person name="Grigoriev I."/>
        </authorList>
    </citation>
    <scope>NUCLEOTIDE SEQUENCE</scope>
    <source>
        <strain evidence="1">CBS 125425</strain>
    </source>
</reference>
<name>A0A9P4QI96_9PLEO</name>
<sequence length="99" mass="11191">MYSKDKKEQELSKPPYQAIDSTNQQIRVLEIAPGVEDAVIRCTLKRVSLLDDPPPSFETISYCWGDAEIRAIIELNGEDFSVTANCVAALKRMRYADRP</sequence>
<gene>
    <name evidence="1" type="ORF">EJ04DRAFT_570830</name>
</gene>
<dbReference type="InterPro" id="IPR052895">
    <property type="entry name" value="HetReg/Transcr_Mod"/>
</dbReference>
<comment type="caution">
    <text evidence="1">The sequence shown here is derived from an EMBL/GenBank/DDBJ whole genome shotgun (WGS) entry which is preliminary data.</text>
</comment>
<evidence type="ECO:0000313" key="2">
    <source>
        <dbReference type="Proteomes" id="UP000799444"/>
    </source>
</evidence>
<dbReference type="PANTHER" id="PTHR24148:SF82">
    <property type="entry name" value="HETEROKARYON INCOMPATIBILITY DOMAIN-CONTAINING PROTEIN"/>
    <property type="match status" value="1"/>
</dbReference>
<keyword evidence="2" id="KW-1185">Reference proteome</keyword>
<organism evidence="1 2">
    <name type="scientific">Polyplosphaeria fusca</name>
    <dbReference type="NCBI Taxonomy" id="682080"/>
    <lineage>
        <taxon>Eukaryota</taxon>
        <taxon>Fungi</taxon>
        <taxon>Dikarya</taxon>
        <taxon>Ascomycota</taxon>
        <taxon>Pezizomycotina</taxon>
        <taxon>Dothideomycetes</taxon>
        <taxon>Pleosporomycetidae</taxon>
        <taxon>Pleosporales</taxon>
        <taxon>Tetraplosphaeriaceae</taxon>
        <taxon>Polyplosphaeria</taxon>
    </lineage>
</organism>
<proteinExistence type="predicted"/>
<accession>A0A9P4QI96</accession>
<dbReference type="AlphaFoldDB" id="A0A9P4QI96"/>
<dbReference type="Proteomes" id="UP000799444">
    <property type="component" value="Unassembled WGS sequence"/>
</dbReference>
<evidence type="ECO:0000313" key="1">
    <source>
        <dbReference type="EMBL" id="KAF2726939.1"/>
    </source>
</evidence>
<dbReference type="EMBL" id="ML996371">
    <property type="protein sequence ID" value="KAF2726939.1"/>
    <property type="molecule type" value="Genomic_DNA"/>
</dbReference>
<evidence type="ECO:0008006" key="3">
    <source>
        <dbReference type="Google" id="ProtNLM"/>
    </source>
</evidence>
<dbReference type="PANTHER" id="PTHR24148">
    <property type="entry name" value="ANKYRIN REPEAT DOMAIN-CONTAINING PROTEIN 39 HOMOLOG-RELATED"/>
    <property type="match status" value="1"/>
</dbReference>
<dbReference type="OrthoDB" id="3553147at2759"/>